<dbReference type="PANTHER" id="PTHR24347">
    <property type="entry name" value="SERINE/THREONINE-PROTEIN KINASE"/>
    <property type="match status" value="1"/>
</dbReference>
<dbReference type="GO" id="GO:0004672">
    <property type="term" value="F:protein kinase activity"/>
    <property type="evidence" value="ECO:0007669"/>
    <property type="project" value="InterPro"/>
</dbReference>
<keyword evidence="2" id="KW-0067">ATP-binding</keyword>
<evidence type="ECO:0008006" key="8">
    <source>
        <dbReference type="Google" id="ProtNLM"/>
    </source>
</evidence>
<feature type="domain" description="Protein kinase" evidence="5">
    <location>
        <begin position="150"/>
        <end position="417"/>
    </location>
</feature>
<name>A0A553NCI7_TIGCA</name>
<dbReference type="InterPro" id="IPR008984">
    <property type="entry name" value="SMAD_FHA_dom_sf"/>
</dbReference>
<proteinExistence type="predicted"/>
<keyword evidence="1" id="KW-0547">Nucleotide-binding</keyword>
<dbReference type="SMART" id="SM00220">
    <property type="entry name" value="S_TKc"/>
    <property type="match status" value="1"/>
</dbReference>
<evidence type="ECO:0000313" key="7">
    <source>
        <dbReference type="Proteomes" id="UP000318571"/>
    </source>
</evidence>
<evidence type="ECO:0000259" key="4">
    <source>
        <dbReference type="PROSITE" id="PS50006"/>
    </source>
</evidence>
<dbReference type="SUPFAM" id="SSF49879">
    <property type="entry name" value="SMAD/FHA domain"/>
    <property type="match status" value="1"/>
</dbReference>
<gene>
    <name evidence="6" type="ORF">TCAL_11408</name>
</gene>
<dbReference type="FunFam" id="1.10.510.10:FF:000571">
    <property type="entry name" value="Maternal embryonic leucine zipper kinase"/>
    <property type="match status" value="1"/>
</dbReference>
<dbReference type="EMBL" id="VCGU01000458">
    <property type="protein sequence ID" value="TRY63154.1"/>
    <property type="molecule type" value="Genomic_DNA"/>
</dbReference>
<dbReference type="Pfam" id="PF00069">
    <property type="entry name" value="Pkinase"/>
    <property type="match status" value="1"/>
</dbReference>
<evidence type="ECO:0000259" key="5">
    <source>
        <dbReference type="PROSITE" id="PS50011"/>
    </source>
</evidence>
<feature type="region of interest" description="Disordered" evidence="3">
    <location>
        <begin position="438"/>
        <end position="472"/>
    </location>
</feature>
<sequence length="472" mass="53130">MAAHGPYLIRLTHKLETDGRIFFLPSDKVYGYLLPYKPKGPMIELVLESFTVGRSVKANHRILPQTGQVRFKHFDAISKVQFALIKDKIGVFLEDRSSNGTYVNRTLVGRSKRVLLSHNDKIGVTEPKAIHFIYMHSNQDQYPIELTQKYTVAQELGKGACGTVMLGVRKEDSTQVAIKIIKKKEVALLPSSNKGNVLNEVKMLRAIEHPCVIRLEDAIETPDTLYIILELADGGELFDKIIEKTRFQENEAKLYFYQIVSAVEFMHSKNIAHRDLKPENILLVSDDESRPLIKITDLGLSKFVDFTTHLKTFCGTPQYLAPEVLFSRVRGSGIYDHKVDMWSLGVILYILLCGCPPFNPMHPKKSLVQQVTDGDYSFPESQWASISPEAIDLVTQLMTVDPKKRLGAAEALVHPWLADKEIQLKAEALMRPNVNREPATSIASKTRSGVSALFKRPAEEANGGQQCKRTKQ</sequence>
<dbReference type="Gene3D" id="1.10.510.10">
    <property type="entry name" value="Transferase(Phosphotransferase) domain 1"/>
    <property type="match status" value="1"/>
</dbReference>
<evidence type="ECO:0000313" key="6">
    <source>
        <dbReference type="EMBL" id="TRY63154.1"/>
    </source>
</evidence>
<dbReference type="InterPro" id="IPR000253">
    <property type="entry name" value="FHA_dom"/>
</dbReference>
<evidence type="ECO:0000256" key="1">
    <source>
        <dbReference type="ARBA" id="ARBA00022741"/>
    </source>
</evidence>
<dbReference type="SUPFAM" id="SSF56112">
    <property type="entry name" value="Protein kinase-like (PK-like)"/>
    <property type="match status" value="1"/>
</dbReference>
<dbReference type="Gene3D" id="2.60.200.20">
    <property type="match status" value="1"/>
</dbReference>
<dbReference type="SMART" id="SM00240">
    <property type="entry name" value="FHA"/>
    <property type="match status" value="1"/>
</dbReference>
<dbReference type="InterPro" id="IPR000719">
    <property type="entry name" value="Prot_kinase_dom"/>
</dbReference>
<keyword evidence="7" id="KW-1185">Reference proteome</keyword>
<dbReference type="GO" id="GO:0005524">
    <property type="term" value="F:ATP binding"/>
    <property type="evidence" value="ECO:0007669"/>
    <property type="project" value="UniProtKB-KW"/>
</dbReference>
<reference evidence="6 7" key="1">
    <citation type="journal article" date="2018" name="Nat. Ecol. Evol.">
        <title>Genomic signatures of mitonuclear coevolution across populations of Tigriopus californicus.</title>
        <authorList>
            <person name="Barreto F.S."/>
            <person name="Watson E.T."/>
            <person name="Lima T.G."/>
            <person name="Willett C.S."/>
            <person name="Edmands S."/>
            <person name="Li W."/>
            <person name="Burton R.S."/>
        </authorList>
    </citation>
    <scope>NUCLEOTIDE SEQUENCE [LARGE SCALE GENOMIC DNA]</scope>
    <source>
        <strain evidence="6 7">San Diego</strain>
    </source>
</reference>
<organism evidence="6 7">
    <name type="scientific">Tigriopus californicus</name>
    <name type="common">Marine copepod</name>
    <dbReference type="NCBI Taxonomy" id="6832"/>
    <lineage>
        <taxon>Eukaryota</taxon>
        <taxon>Metazoa</taxon>
        <taxon>Ecdysozoa</taxon>
        <taxon>Arthropoda</taxon>
        <taxon>Crustacea</taxon>
        <taxon>Multicrustacea</taxon>
        <taxon>Hexanauplia</taxon>
        <taxon>Copepoda</taxon>
        <taxon>Harpacticoida</taxon>
        <taxon>Harpacticidae</taxon>
        <taxon>Tigriopus</taxon>
    </lineage>
</organism>
<accession>A0A553NCI7</accession>
<dbReference type="STRING" id="6832.A0A553NCI7"/>
<dbReference type="CDD" id="cd05117">
    <property type="entry name" value="STKc_CAMK"/>
    <property type="match status" value="1"/>
</dbReference>
<dbReference type="OMA" id="FAYGHPA"/>
<evidence type="ECO:0000256" key="2">
    <source>
        <dbReference type="ARBA" id="ARBA00022840"/>
    </source>
</evidence>
<protein>
    <recommendedName>
        <fullName evidence="8">Non-specific serine/threonine protein kinase</fullName>
    </recommendedName>
</protein>
<dbReference type="InterPro" id="IPR011009">
    <property type="entry name" value="Kinase-like_dom_sf"/>
</dbReference>
<dbReference type="PROSITE" id="PS50011">
    <property type="entry name" value="PROTEIN_KINASE_DOM"/>
    <property type="match status" value="1"/>
</dbReference>
<dbReference type="Pfam" id="PF00498">
    <property type="entry name" value="FHA"/>
    <property type="match status" value="1"/>
</dbReference>
<dbReference type="InterPro" id="IPR008271">
    <property type="entry name" value="Ser/Thr_kinase_AS"/>
</dbReference>
<dbReference type="PROSITE" id="PS50006">
    <property type="entry name" value="FHA_DOMAIN"/>
    <property type="match status" value="1"/>
</dbReference>
<feature type="domain" description="FHA" evidence="4">
    <location>
        <begin position="50"/>
        <end position="108"/>
    </location>
</feature>
<evidence type="ECO:0000256" key="3">
    <source>
        <dbReference type="SAM" id="MobiDB-lite"/>
    </source>
</evidence>
<dbReference type="AlphaFoldDB" id="A0A553NCI7"/>
<dbReference type="Proteomes" id="UP000318571">
    <property type="component" value="Chromosome 10"/>
</dbReference>
<comment type="caution">
    <text evidence="6">The sequence shown here is derived from an EMBL/GenBank/DDBJ whole genome shotgun (WGS) entry which is preliminary data.</text>
</comment>
<feature type="compositionally biased region" description="Polar residues" evidence="3">
    <location>
        <begin position="463"/>
        <end position="472"/>
    </location>
</feature>
<dbReference type="PROSITE" id="PS00108">
    <property type="entry name" value="PROTEIN_KINASE_ST"/>
    <property type="match status" value="1"/>
</dbReference>